<gene>
    <name evidence="1" type="ORF">S01H1_36227</name>
</gene>
<sequence>QDIDTGKNWIRTNAGVEPTSIVLPYNVAQYVKRDATVRNLIRYTVPGDILLRNGDLPPVLWNLEVLIGGAVYNTAAEGQTRTIGNAWGNNVLIFYKEATPSLDALSLGYTFRVKNFLVKTYRVDTREGEMIEASVIQDEKIVSSSCGYLVTAVLG</sequence>
<organism evidence="1">
    <name type="scientific">marine sediment metagenome</name>
    <dbReference type="NCBI Taxonomy" id="412755"/>
    <lineage>
        <taxon>unclassified sequences</taxon>
        <taxon>metagenomes</taxon>
        <taxon>ecological metagenomes</taxon>
    </lineage>
</organism>
<dbReference type="InterPro" id="IPR053738">
    <property type="entry name" value="Lambda_capsid_assembly"/>
</dbReference>
<reference evidence="1" key="1">
    <citation type="journal article" date="2014" name="Front. Microbiol.">
        <title>High frequency of phylogenetically diverse reductive dehalogenase-homologous genes in deep subseafloor sedimentary metagenomes.</title>
        <authorList>
            <person name="Kawai M."/>
            <person name="Futagami T."/>
            <person name="Toyoda A."/>
            <person name="Takaki Y."/>
            <person name="Nishi S."/>
            <person name="Hori S."/>
            <person name="Arai W."/>
            <person name="Tsubouchi T."/>
            <person name="Morono Y."/>
            <person name="Uchiyama I."/>
            <person name="Ito T."/>
            <person name="Fujiyama A."/>
            <person name="Inagaki F."/>
            <person name="Takami H."/>
        </authorList>
    </citation>
    <scope>NUCLEOTIDE SEQUENCE</scope>
    <source>
        <strain evidence="1">Expedition CK06-06</strain>
    </source>
</reference>
<evidence type="ECO:0000313" key="1">
    <source>
        <dbReference type="EMBL" id="GAG02815.1"/>
    </source>
</evidence>
<comment type="caution">
    <text evidence="1">The sequence shown here is derived from an EMBL/GenBank/DDBJ whole genome shotgun (WGS) entry which is preliminary data.</text>
</comment>
<dbReference type="AlphaFoldDB" id="X0UB80"/>
<feature type="non-terminal residue" evidence="1">
    <location>
        <position position="1"/>
    </location>
</feature>
<accession>X0UB80</accession>
<protein>
    <submittedName>
        <fullName evidence="1">Uncharacterized protein</fullName>
    </submittedName>
</protein>
<proteinExistence type="predicted"/>
<dbReference type="Gene3D" id="3.90.1690.10">
    <property type="entry name" value="phage-related protein like domain"/>
    <property type="match status" value="1"/>
</dbReference>
<name>X0UB80_9ZZZZ</name>
<dbReference type="EMBL" id="BARS01022683">
    <property type="protein sequence ID" value="GAG02815.1"/>
    <property type="molecule type" value="Genomic_DNA"/>
</dbReference>